<keyword evidence="1" id="KW-1133">Transmembrane helix</keyword>
<keyword evidence="1" id="KW-0472">Membrane</keyword>
<dbReference type="Proteomes" id="UP001302126">
    <property type="component" value="Unassembled WGS sequence"/>
</dbReference>
<evidence type="ECO:0000256" key="1">
    <source>
        <dbReference type="SAM" id="Phobius"/>
    </source>
</evidence>
<reference evidence="2" key="2">
    <citation type="submission" date="2023-05" db="EMBL/GenBank/DDBJ databases">
        <authorList>
            <consortium name="Lawrence Berkeley National Laboratory"/>
            <person name="Steindorff A."/>
            <person name="Hensen N."/>
            <person name="Bonometti L."/>
            <person name="Westerberg I."/>
            <person name="Brannstrom I.O."/>
            <person name="Guillou S."/>
            <person name="Cros-Aarteil S."/>
            <person name="Calhoun S."/>
            <person name="Haridas S."/>
            <person name="Kuo A."/>
            <person name="Mondo S."/>
            <person name="Pangilinan J."/>
            <person name="Riley R."/>
            <person name="Labutti K."/>
            <person name="Andreopoulos B."/>
            <person name="Lipzen A."/>
            <person name="Chen C."/>
            <person name="Yanf M."/>
            <person name="Daum C."/>
            <person name="Ng V."/>
            <person name="Clum A."/>
            <person name="Ohm R."/>
            <person name="Martin F."/>
            <person name="Silar P."/>
            <person name="Natvig D."/>
            <person name="Lalanne C."/>
            <person name="Gautier V."/>
            <person name="Ament-Velasquez S.L."/>
            <person name="Kruys A."/>
            <person name="Hutchinson M.I."/>
            <person name="Powell A.J."/>
            <person name="Barry K."/>
            <person name="Miller A.N."/>
            <person name="Grigoriev I.V."/>
            <person name="Debuchy R."/>
            <person name="Gladieux P."/>
            <person name="Thoren M.H."/>
            <person name="Johannesson H."/>
        </authorList>
    </citation>
    <scope>NUCLEOTIDE SEQUENCE</scope>
    <source>
        <strain evidence="2">PSN309</strain>
    </source>
</reference>
<reference evidence="2" key="1">
    <citation type="journal article" date="2023" name="Mol. Phylogenet. Evol.">
        <title>Genome-scale phylogeny and comparative genomics of the fungal order Sordariales.</title>
        <authorList>
            <person name="Hensen N."/>
            <person name="Bonometti L."/>
            <person name="Westerberg I."/>
            <person name="Brannstrom I.O."/>
            <person name="Guillou S."/>
            <person name="Cros-Aarteil S."/>
            <person name="Calhoun S."/>
            <person name="Haridas S."/>
            <person name="Kuo A."/>
            <person name="Mondo S."/>
            <person name="Pangilinan J."/>
            <person name="Riley R."/>
            <person name="LaButti K."/>
            <person name="Andreopoulos B."/>
            <person name="Lipzen A."/>
            <person name="Chen C."/>
            <person name="Yan M."/>
            <person name="Daum C."/>
            <person name="Ng V."/>
            <person name="Clum A."/>
            <person name="Steindorff A."/>
            <person name="Ohm R.A."/>
            <person name="Martin F."/>
            <person name="Silar P."/>
            <person name="Natvig D.O."/>
            <person name="Lalanne C."/>
            <person name="Gautier V."/>
            <person name="Ament-Velasquez S.L."/>
            <person name="Kruys A."/>
            <person name="Hutchinson M.I."/>
            <person name="Powell A.J."/>
            <person name="Barry K."/>
            <person name="Miller A.N."/>
            <person name="Grigoriev I.V."/>
            <person name="Debuchy R."/>
            <person name="Gladieux P."/>
            <person name="Hiltunen Thoren M."/>
            <person name="Johannesson H."/>
        </authorList>
    </citation>
    <scope>NUCLEOTIDE SEQUENCE</scope>
    <source>
        <strain evidence="2">PSN309</strain>
    </source>
</reference>
<feature type="transmembrane region" description="Helical" evidence="1">
    <location>
        <begin position="12"/>
        <end position="31"/>
    </location>
</feature>
<organism evidence="2 3">
    <name type="scientific">Podospora australis</name>
    <dbReference type="NCBI Taxonomy" id="1536484"/>
    <lineage>
        <taxon>Eukaryota</taxon>
        <taxon>Fungi</taxon>
        <taxon>Dikarya</taxon>
        <taxon>Ascomycota</taxon>
        <taxon>Pezizomycotina</taxon>
        <taxon>Sordariomycetes</taxon>
        <taxon>Sordariomycetidae</taxon>
        <taxon>Sordariales</taxon>
        <taxon>Podosporaceae</taxon>
        <taxon>Podospora</taxon>
    </lineage>
</organism>
<protein>
    <submittedName>
        <fullName evidence="2">Uncharacterized protein</fullName>
    </submittedName>
</protein>
<gene>
    <name evidence="2" type="ORF">QBC35DRAFT_491931</name>
</gene>
<sequence length="135" mass="15265">MVPAGEPQISNMFFFLFLGTLEVLWVTPTCSSSISRQSRNRSPADRVWSFHIWPSFSACVMGWRGEGTDSADGNNLDFPFSSPTPPHITCCRRYLIVSRKQDFALHVPVFDIAVLTRMLSHSAGHHKTHFRTPMP</sequence>
<dbReference type="AlphaFoldDB" id="A0AAN7ALI6"/>
<comment type="caution">
    <text evidence="2">The sequence shown here is derived from an EMBL/GenBank/DDBJ whole genome shotgun (WGS) entry which is preliminary data.</text>
</comment>
<keyword evidence="3" id="KW-1185">Reference proteome</keyword>
<keyword evidence="1" id="KW-0812">Transmembrane</keyword>
<name>A0AAN7ALI6_9PEZI</name>
<evidence type="ECO:0000313" key="3">
    <source>
        <dbReference type="Proteomes" id="UP001302126"/>
    </source>
</evidence>
<accession>A0AAN7ALI6</accession>
<evidence type="ECO:0000313" key="2">
    <source>
        <dbReference type="EMBL" id="KAK4189850.1"/>
    </source>
</evidence>
<dbReference type="EMBL" id="MU864371">
    <property type="protein sequence ID" value="KAK4189850.1"/>
    <property type="molecule type" value="Genomic_DNA"/>
</dbReference>
<proteinExistence type="predicted"/>